<keyword evidence="2" id="KW-1185">Reference proteome</keyword>
<organism evidence="1 2">
    <name type="scientific">Psylliodes chrysocephalus</name>
    <dbReference type="NCBI Taxonomy" id="3402493"/>
    <lineage>
        <taxon>Eukaryota</taxon>
        <taxon>Metazoa</taxon>
        <taxon>Ecdysozoa</taxon>
        <taxon>Arthropoda</taxon>
        <taxon>Hexapoda</taxon>
        <taxon>Insecta</taxon>
        <taxon>Pterygota</taxon>
        <taxon>Neoptera</taxon>
        <taxon>Endopterygota</taxon>
        <taxon>Coleoptera</taxon>
        <taxon>Polyphaga</taxon>
        <taxon>Cucujiformia</taxon>
        <taxon>Chrysomeloidea</taxon>
        <taxon>Chrysomelidae</taxon>
        <taxon>Galerucinae</taxon>
        <taxon>Alticini</taxon>
        <taxon>Psylliodes</taxon>
    </lineage>
</organism>
<gene>
    <name evidence="1" type="ORF">PSYICH_LOCUS4396</name>
</gene>
<dbReference type="Proteomes" id="UP001153636">
    <property type="component" value="Chromosome 14"/>
</dbReference>
<evidence type="ECO:0008006" key="3">
    <source>
        <dbReference type="Google" id="ProtNLM"/>
    </source>
</evidence>
<sequence length="386" mass="43858">MVKRKRGMLDKMRKKLKLFQEQLDNMLSGPPFFFLLYQEASSSDSTSTSNDYASVSDTEVSKQPLISTVQADVHCTKDGDLTDVLGTDPNKKFAEGKQIPEQLATRWTCFLQKGFDRQMENTLLEQWNFSTNCSALQSPIMNPEILSLLPDFNQKQDTFFSKLQDQLGLGLSVLGQVFDTVKSDNIDPKALLSMISDASKFFSKYLQVSEEKFPGENKIRSKEQGIFQEQRKQPNQSEEEDPAIEIPLKEVKYAGQLKFFKDNWEQITYNKIILQWLGGYKIPFKSRPFQAKDPAMKVVSVSELTILNTEIKKLLLIGAIRQCNPEKSHSTRHAASSAAFKAGVSIDTIRKSAGWSNKSNVFHTFYHRPLKKETEFDDAIVGLLHT</sequence>
<evidence type="ECO:0000313" key="1">
    <source>
        <dbReference type="EMBL" id="CAH1103037.1"/>
    </source>
</evidence>
<proteinExistence type="predicted"/>
<evidence type="ECO:0000313" key="2">
    <source>
        <dbReference type="Proteomes" id="UP001153636"/>
    </source>
</evidence>
<dbReference type="AlphaFoldDB" id="A0A9P0CQU7"/>
<dbReference type="EMBL" id="OV651826">
    <property type="protein sequence ID" value="CAH1103037.1"/>
    <property type="molecule type" value="Genomic_DNA"/>
</dbReference>
<dbReference type="OrthoDB" id="6755924at2759"/>
<protein>
    <recommendedName>
        <fullName evidence="3">Tyr recombinase domain-containing protein</fullName>
    </recommendedName>
</protein>
<reference evidence="1" key="1">
    <citation type="submission" date="2022-01" db="EMBL/GenBank/DDBJ databases">
        <authorList>
            <person name="King R."/>
        </authorList>
    </citation>
    <scope>NUCLEOTIDE SEQUENCE</scope>
</reference>
<name>A0A9P0CQU7_9CUCU</name>
<accession>A0A9P0CQU7</accession>